<dbReference type="InterPro" id="IPR011333">
    <property type="entry name" value="SKP1/BTB/POZ_sf"/>
</dbReference>
<dbReference type="EMBL" id="JAEHOC010000046">
    <property type="protein sequence ID" value="KAG2426667.1"/>
    <property type="molecule type" value="Genomic_DNA"/>
</dbReference>
<evidence type="ECO:0000313" key="7">
    <source>
        <dbReference type="Proteomes" id="UP000650467"/>
    </source>
</evidence>
<keyword evidence="2" id="KW-0677">Repeat</keyword>
<feature type="domain" description="BTB" evidence="5">
    <location>
        <begin position="573"/>
        <end position="641"/>
    </location>
</feature>
<dbReference type="OrthoDB" id="537338at2759"/>
<accession>A0A835SG88</accession>
<dbReference type="SUPFAM" id="SSF54695">
    <property type="entry name" value="POZ domain"/>
    <property type="match status" value="1"/>
</dbReference>
<dbReference type="SMART" id="SM00225">
    <property type="entry name" value="BTB"/>
    <property type="match status" value="1"/>
</dbReference>
<dbReference type="InterPro" id="IPR000210">
    <property type="entry name" value="BTB/POZ_dom"/>
</dbReference>
<feature type="region of interest" description="Disordered" evidence="4">
    <location>
        <begin position="252"/>
        <end position="276"/>
    </location>
</feature>
<dbReference type="Gene3D" id="2.120.10.30">
    <property type="entry name" value="TolB, C-terminal domain"/>
    <property type="match status" value="1"/>
</dbReference>
<reference evidence="6" key="1">
    <citation type="journal article" date="2020" name="bioRxiv">
        <title>Comparative genomics of Chlamydomonas.</title>
        <authorList>
            <person name="Craig R.J."/>
            <person name="Hasan A.R."/>
            <person name="Ness R.W."/>
            <person name="Keightley P.D."/>
        </authorList>
    </citation>
    <scope>NUCLEOTIDE SEQUENCE</scope>
    <source>
        <strain evidence="6">SAG 7.73</strain>
    </source>
</reference>
<dbReference type="Pfam" id="PF00651">
    <property type="entry name" value="BTB"/>
    <property type="match status" value="1"/>
</dbReference>
<keyword evidence="3" id="KW-0040">ANK repeat</keyword>
<dbReference type="AlphaFoldDB" id="A0A835SG88"/>
<evidence type="ECO:0000256" key="4">
    <source>
        <dbReference type="SAM" id="MobiDB-lite"/>
    </source>
</evidence>
<evidence type="ECO:0000313" key="6">
    <source>
        <dbReference type="EMBL" id="KAG2426667.1"/>
    </source>
</evidence>
<dbReference type="InterPro" id="IPR011042">
    <property type="entry name" value="6-blade_b-propeller_TolB-like"/>
</dbReference>
<feature type="region of interest" description="Disordered" evidence="4">
    <location>
        <begin position="314"/>
        <end position="359"/>
    </location>
</feature>
<protein>
    <recommendedName>
        <fullName evidence="5">BTB domain-containing protein</fullName>
    </recommendedName>
</protein>
<dbReference type="InterPro" id="IPR044515">
    <property type="entry name" value="ABTB1"/>
</dbReference>
<dbReference type="PROSITE" id="PS50097">
    <property type="entry name" value="BTB"/>
    <property type="match status" value="1"/>
</dbReference>
<dbReference type="Gene3D" id="3.30.710.10">
    <property type="entry name" value="Potassium Channel Kv1.1, Chain A"/>
    <property type="match status" value="1"/>
</dbReference>
<comment type="caution">
    <text evidence="6">The sequence shown here is derived from an EMBL/GenBank/DDBJ whole genome shotgun (WGS) entry which is preliminary data.</text>
</comment>
<gene>
    <name evidence="6" type="ORF">HXX76_012978</name>
</gene>
<dbReference type="Proteomes" id="UP000650467">
    <property type="component" value="Unassembled WGS sequence"/>
</dbReference>
<dbReference type="PANTHER" id="PTHR46231:SF1">
    <property type="entry name" value="ANKYRIN REPEAT AND BTB_POZ DOMAIN-CONTAINING PROTEIN 1"/>
    <property type="match status" value="1"/>
</dbReference>
<evidence type="ECO:0000256" key="3">
    <source>
        <dbReference type="ARBA" id="ARBA00023043"/>
    </source>
</evidence>
<dbReference type="CDD" id="cd18186">
    <property type="entry name" value="BTB_POZ_ZBTB_KLHL-like"/>
    <property type="match status" value="1"/>
</dbReference>
<keyword evidence="7" id="KW-1185">Reference proteome</keyword>
<comment type="pathway">
    <text evidence="1">Protein modification; protein ubiquitination.</text>
</comment>
<feature type="compositionally biased region" description="Gly residues" evidence="4">
    <location>
        <begin position="316"/>
        <end position="325"/>
    </location>
</feature>
<evidence type="ECO:0000259" key="5">
    <source>
        <dbReference type="PROSITE" id="PS50097"/>
    </source>
</evidence>
<proteinExistence type="predicted"/>
<dbReference type="GO" id="GO:0000151">
    <property type="term" value="C:ubiquitin ligase complex"/>
    <property type="evidence" value="ECO:0007669"/>
    <property type="project" value="TreeGrafter"/>
</dbReference>
<sequence>MAPYVLTVSLPVDNYLGIASRPTIGGECSETLVASDRSLRPLTGGDGHRGLGLESPIQLWNTAGVHRATYKPLHGFADPVWDRYSASLFVICGFAVCRVVGDVVSVVAGRTDQRGNDDGAAEARFSCASWLISAGAGVLYCSDGKRIRQIQLPESVATPAKRALSAAGLSASRQATGVGDSDRAAEAAAGAGDKGAPGAGEVAWVATLPLETASPICGLVFVPNNGSVNSTSTSGSGSGDFWAGRAQRGGYGSKGGSCGSSGNSSHNSNGGGGHSTQGGSLIWATSTALYVLPLASAAAVPRPAASAATAAAQAGKAGGGTGPAGESGSEAGSRDNSPPPEACRAAGTTPTAAPAPAPAAPIQAAAPAAATAAVVTGPTARGAPAPAAAAAAPALSEPVLQPQQLAGREGRPGCVDGRGLKARFRDIGGLTMDASGAILLVDREDEQGTTSCVRRVARDGSVVTLVAGLEGRLARPAILPNGYLALGSHYGDTLLMLDLGLTPVPLHGGFGGAPGCGAGGAGGGAGPGMGAGMGAGAGSGGWLTAAAVELSRPPRTLFGDLGALLDAQPDDSSDLVIRVGERRFHVHRLILATRCDYFKQRLAAGTFADGRAAELELPDADPDAFWVLLRWLYTGGADIPPARALAVAELSDRLLLPELCLAAQGRLLSGVQPDTIVTALLWADARAPASVRLRVELKAWYVAHYEEVRRTAPEGIMRLMVSSPSLALELMDATHEAARQQHK</sequence>
<dbReference type="PANTHER" id="PTHR46231">
    <property type="entry name" value="ANKYRIN REPEAT AND BTB/POZ DOMAIN-CONTAINING PROTEIN 1"/>
    <property type="match status" value="1"/>
</dbReference>
<name>A0A835SG88_CHLIN</name>
<feature type="region of interest" description="Disordered" evidence="4">
    <location>
        <begin position="175"/>
        <end position="197"/>
    </location>
</feature>
<evidence type="ECO:0000256" key="1">
    <source>
        <dbReference type="ARBA" id="ARBA00004906"/>
    </source>
</evidence>
<organism evidence="6 7">
    <name type="scientific">Chlamydomonas incerta</name>
    <dbReference type="NCBI Taxonomy" id="51695"/>
    <lineage>
        <taxon>Eukaryota</taxon>
        <taxon>Viridiplantae</taxon>
        <taxon>Chlorophyta</taxon>
        <taxon>core chlorophytes</taxon>
        <taxon>Chlorophyceae</taxon>
        <taxon>CS clade</taxon>
        <taxon>Chlamydomonadales</taxon>
        <taxon>Chlamydomonadaceae</taxon>
        <taxon>Chlamydomonas</taxon>
    </lineage>
</organism>
<evidence type="ECO:0000256" key="2">
    <source>
        <dbReference type="ARBA" id="ARBA00022737"/>
    </source>
</evidence>
<dbReference type="GO" id="GO:0005737">
    <property type="term" value="C:cytoplasm"/>
    <property type="evidence" value="ECO:0007669"/>
    <property type="project" value="TreeGrafter"/>
</dbReference>